<dbReference type="AlphaFoldDB" id="A0A1Y2K5Y7"/>
<dbReference type="GO" id="GO:0035438">
    <property type="term" value="F:cyclic-di-GMP binding"/>
    <property type="evidence" value="ECO:0007669"/>
    <property type="project" value="InterPro"/>
</dbReference>
<reference evidence="3 4" key="1">
    <citation type="journal article" date="2016" name="BMC Genomics">
        <title>Combined genomic and structural analyses of a cultured magnetotactic bacterium reveals its niche adaptation to a dynamic environment.</title>
        <authorList>
            <person name="Araujo A.C."/>
            <person name="Morillo V."/>
            <person name="Cypriano J."/>
            <person name="Teixeira L.C."/>
            <person name="Leao P."/>
            <person name="Lyra S."/>
            <person name="Almeida L.G."/>
            <person name="Bazylinski D.A."/>
            <person name="Vasconcellos A.T."/>
            <person name="Abreu F."/>
            <person name="Lins U."/>
        </authorList>
    </citation>
    <scope>NUCLEOTIDE SEQUENCE [LARGE SCALE GENOMIC DNA]</scope>
    <source>
        <strain evidence="3 4">IT-1</strain>
    </source>
</reference>
<proteinExistence type="predicted"/>
<feature type="domain" description="PilZ" evidence="2">
    <location>
        <begin position="164"/>
        <end position="279"/>
    </location>
</feature>
<accession>A0A1Y2K5Y7</accession>
<dbReference type="Proteomes" id="UP000194003">
    <property type="component" value="Unassembled WGS sequence"/>
</dbReference>
<dbReference type="RefSeq" id="WP_085441760.1">
    <property type="nucleotide sequence ID" value="NZ_LVJN01000018.1"/>
</dbReference>
<gene>
    <name evidence="3" type="ORF">MAIT1_03273</name>
</gene>
<name>A0A1Y2K5Y7_9PROT</name>
<keyword evidence="4" id="KW-1185">Reference proteome</keyword>
<feature type="compositionally biased region" description="Basic and acidic residues" evidence="1">
    <location>
        <begin position="298"/>
        <end position="317"/>
    </location>
</feature>
<evidence type="ECO:0000259" key="2">
    <source>
        <dbReference type="Pfam" id="PF07238"/>
    </source>
</evidence>
<sequence>MTDDATDQTPDSNALEEAAPEPQPEFDSLIEVPAQITEHLKRCFLEEERLEVKIGKLSRHYFSGVADRPPVDPREMEAEATQEPLFLAQSVSYLDEGKYLLLEPLEPVAANALVKKHPEAPLTLRLFDGMQTMQTEVFLKGLVKVFGEPALKVTFPESLGVFRQRRHFRSHVPREARLHLAVSGKDVEPFEADGLDISVGGMAFFHHRDLTDSLPPEKPLRLRLNMEGEETLELSAFVRANRPVLRRMVKAKLCRPIHAITAVQFDVEDAALERSINAYMGRIQQIWLAQRRKNEIELPREPKEKKSSAMDELFKTKNEKRKKILGF</sequence>
<feature type="region of interest" description="Disordered" evidence="1">
    <location>
        <begin position="298"/>
        <end position="327"/>
    </location>
</feature>
<feature type="compositionally biased region" description="Basic residues" evidence="1">
    <location>
        <begin position="318"/>
        <end position="327"/>
    </location>
</feature>
<dbReference type="STRING" id="1434232.MAIT1_03273"/>
<evidence type="ECO:0000256" key="1">
    <source>
        <dbReference type="SAM" id="MobiDB-lite"/>
    </source>
</evidence>
<feature type="region of interest" description="Disordered" evidence="1">
    <location>
        <begin position="1"/>
        <end position="25"/>
    </location>
</feature>
<comment type="caution">
    <text evidence="3">The sequence shown here is derived from an EMBL/GenBank/DDBJ whole genome shotgun (WGS) entry which is preliminary data.</text>
</comment>
<protein>
    <recommendedName>
        <fullName evidence="2">PilZ domain-containing protein</fullName>
    </recommendedName>
</protein>
<evidence type="ECO:0000313" key="3">
    <source>
        <dbReference type="EMBL" id="OSM05122.1"/>
    </source>
</evidence>
<evidence type="ECO:0000313" key="4">
    <source>
        <dbReference type="Proteomes" id="UP000194003"/>
    </source>
</evidence>
<dbReference type="EMBL" id="LVJN01000018">
    <property type="protein sequence ID" value="OSM05122.1"/>
    <property type="molecule type" value="Genomic_DNA"/>
</dbReference>
<dbReference type="Pfam" id="PF07238">
    <property type="entry name" value="PilZ"/>
    <property type="match status" value="1"/>
</dbReference>
<dbReference type="Gene3D" id="2.40.10.220">
    <property type="entry name" value="predicted glycosyltransferase like domains"/>
    <property type="match status" value="1"/>
</dbReference>
<dbReference type="InterPro" id="IPR009875">
    <property type="entry name" value="PilZ_domain"/>
</dbReference>
<organism evidence="3 4">
    <name type="scientific">Magnetofaba australis IT-1</name>
    <dbReference type="NCBI Taxonomy" id="1434232"/>
    <lineage>
        <taxon>Bacteria</taxon>
        <taxon>Pseudomonadati</taxon>
        <taxon>Pseudomonadota</taxon>
        <taxon>Magnetococcia</taxon>
        <taxon>Magnetococcales</taxon>
        <taxon>Magnetococcaceae</taxon>
        <taxon>Magnetofaba</taxon>
    </lineage>
</organism>